<dbReference type="PROSITE" id="PS51257">
    <property type="entry name" value="PROKAR_LIPOPROTEIN"/>
    <property type="match status" value="1"/>
</dbReference>
<dbReference type="AlphaFoldDB" id="A0A3B0XTN7"/>
<proteinExistence type="predicted"/>
<organism evidence="1">
    <name type="scientific">hydrothermal vent metagenome</name>
    <dbReference type="NCBI Taxonomy" id="652676"/>
    <lineage>
        <taxon>unclassified sequences</taxon>
        <taxon>metagenomes</taxon>
        <taxon>ecological metagenomes</taxon>
    </lineage>
</organism>
<evidence type="ECO:0008006" key="2">
    <source>
        <dbReference type="Google" id="ProtNLM"/>
    </source>
</evidence>
<gene>
    <name evidence="1" type="ORF">MNBD_GAMMA12-85</name>
</gene>
<name>A0A3B0XTN7_9ZZZZ</name>
<reference evidence="1" key="1">
    <citation type="submission" date="2018-06" db="EMBL/GenBank/DDBJ databases">
        <authorList>
            <person name="Zhirakovskaya E."/>
        </authorList>
    </citation>
    <scope>NUCLEOTIDE SEQUENCE</scope>
</reference>
<dbReference type="EMBL" id="UOFL01000024">
    <property type="protein sequence ID" value="VAW71618.1"/>
    <property type="molecule type" value="Genomic_DNA"/>
</dbReference>
<sequence>MLHKTISIIIFMTVLSGCTLVNKTFYSSISHKAELHLINKEHSKNSVINVTFSSSTGSNPNKAPIYFSLPNGEKMHGVMLLLKTMPKAFGTIYRSLDSKVDIKGKEVTSKNGSLG</sequence>
<protein>
    <recommendedName>
        <fullName evidence="2">Lipoprotein</fullName>
    </recommendedName>
</protein>
<evidence type="ECO:0000313" key="1">
    <source>
        <dbReference type="EMBL" id="VAW71618.1"/>
    </source>
</evidence>
<accession>A0A3B0XTN7</accession>